<dbReference type="Gene3D" id="3.40.50.2300">
    <property type="match status" value="1"/>
</dbReference>
<evidence type="ECO:0000256" key="10">
    <source>
        <dbReference type="ARBA" id="ARBA00068150"/>
    </source>
</evidence>
<comment type="subunit">
    <text evidence="9">At low DSF concentrations, interacts with RpfF.</text>
</comment>
<dbReference type="InterPro" id="IPR005467">
    <property type="entry name" value="His_kinase_dom"/>
</dbReference>
<proteinExistence type="predicted"/>
<dbReference type="Pfam" id="PF13188">
    <property type="entry name" value="PAS_8"/>
    <property type="match status" value="1"/>
</dbReference>
<evidence type="ECO:0000256" key="6">
    <source>
        <dbReference type="ARBA" id="ARBA00022777"/>
    </source>
</evidence>
<evidence type="ECO:0000256" key="4">
    <source>
        <dbReference type="ARBA" id="ARBA00022679"/>
    </source>
</evidence>
<dbReference type="CDD" id="cd17546">
    <property type="entry name" value="REC_hyHK_CKI1_RcsC-like"/>
    <property type="match status" value="1"/>
</dbReference>
<evidence type="ECO:0000313" key="18">
    <source>
        <dbReference type="Proteomes" id="UP000469724"/>
    </source>
</evidence>
<name>A0A7K3NJU4_9BACT</name>
<dbReference type="CDD" id="cd00082">
    <property type="entry name" value="HisKA"/>
    <property type="match status" value="1"/>
</dbReference>
<evidence type="ECO:0000259" key="14">
    <source>
        <dbReference type="PROSITE" id="PS50110"/>
    </source>
</evidence>
<dbReference type="AlphaFoldDB" id="A0A7K3NJU4"/>
<dbReference type="CDD" id="cd00130">
    <property type="entry name" value="PAS"/>
    <property type="match status" value="1"/>
</dbReference>
<dbReference type="SUPFAM" id="SSF52172">
    <property type="entry name" value="CheY-like"/>
    <property type="match status" value="1"/>
</dbReference>
<evidence type="ECO:0000256" key="9">
    <source>
        <dbReference type="ARBA" id="ARBA00064003"/>
    </source>
</evidence>
<gene>
    <name evidence="17" type="ORF">G3N56_01855</name>
</gene>
<evidence type="ECO:0000256" key="11">
    <source>
        <dbReference type="PROSITE-ProRule" id="PRU00169"/>
    </source>
</evidence>
<dbReference type="SMART" id="SM00091">
    <property type="entry name" value="PAS"/>
    <property type="match status" value="2"/>
</dbReference>
<keyword evidence="18" id="KW-1185">Reference proteome</keyword>
<dbReference type="Pfam" id="PF13426">
    <property type="entry name" value="PAS_9"/>
    <property type="match status" value="1"/>
</dbReference>
<dbReference type="NCBIfam" id="TIGR00229">
    <property type="entry name" value="sensory_box"/>
    <property type="match status" value="2"/>
</dbReference>
<dbReference type="PROSITE" id="PS50109">
    <property type="entry name" value="HIS_KIN"/>
    <property type="match status" value="1"/>
</dbReference>
<dbReference type="InterPro" id="IPR036890">
    <property type="entry name" value="HATPase_C_sf"/>
</dbReference>
<dbReference type="InterPro" id="IPR035965">
    <property type="entry name" value="PAS-like_dom_sf"/>
</dbReference>
<dbReference type="PROSITE" id="PS50112">
    <property type="entry name" value="PAS"/>
    <property type="match status" value="2"/>
</dbReference>
<dbReference type="InterPro" id="IPR000014">
    <property type="entry name" value="PAS"/>
</dbReference>
<keyword evidence="3 11" id="KW-0597">Phosphoprotein</keyword>
<dbReference type="PRINTS" id="PR00344">
    <property type="entry name" value="BCTRLSENSOR"/>
</dbReference>
<evidence type="ECO:0000259" key="13">
    <source>
        <dbReference type="PROSITE" id="PS50109"/>
    </source>
</evidence>
<dbReference type="Proteomes" id="UP000469724">
    <property type="component" value="Unassembled WGS sequence"/>
</dbReference>
<feature type="compositionally biased region" description="Basic and acidic residues" evidence="12">
    <location>
        <begin position="1"/>
        <end position="16"/>
    </location>
</feature>
<dbReference type="CDD" id="cd16922">
    <property type="entry name" value="HATPase_EvgS-ArcB-TorS-like"/>
    <property type="match status" value="1"/>
</dbReference>
<comment type="caution">
    <text evidence="17">The sequence shown here is derived from an EMBL/GenBank/DDBJ whole genome shotgun (WGS) entry which is preliminary data.</text>
</comment>
<dbReference type="PANTHER" id="PTHR43047:SF72">
    <property type="entry name" value="OSMOSENSING HISTIDINE PROTEIN KINASE SLN1"/>
    <property type="match status" value="1"/>
</dbReference>
<dbReference type="InterPro" id="IPR036097">
    <property type="entry name" value="HisK_dim/P_sf"/>
</dbReference>
<organism evidence="17 18">
    <name type="scientific">Desulfolutivibrio sulfodismutans</name>
    <dbReference type="NCBI Taxonomy" id="63561"/>
    <lineage>
        <taxon>Bacteria</taxon>
        <taxon>Pseudomonadati</taxon>
        <taxon>Thermodesulfobacteriota</taxon>
        <taxon>Desulfovibrionia</taxon>
        <taxon>Desulfovibrionales</taxon>
        <taxon>Desulfovibrionaceae</taxon>
        <taxon>Desulfolutivibrio</taxon>
    </lineage>
</organism>
<evidence type="ECO:0000256" key="8">
    <source>
        <dbReference type="ARBA" id="ARBA00023012"/>
    </source>
</evidence>
<dbReference type="GO" id="GO:0005886">
    <property type="term" value="C:plasma membrane"/>
    <property type="evidence" value="ECO:0007669"/>
    <property type="project" value="TreeGrafter"/>
</dbReference>
<dbReference type="Pfam" id="PF00072">
    <property type="entry name" value="Response_reg"/>
    <property type="match status" value="1"/>
</dbReference>
<dbReference type="InterPro" id="IPR001789">
    <property type="entry name" value="Sig_transdc_resp-reg_receiver"/>
</dbReference>
<dbReference type="SMART" id="SM00388">
    <property type="entry name" value="HisKA"/>
    <property type="match status" value="1"/>
</dbReference>
<dbReference type="FunFam" id="1.10.287.130:FF:000002">
    <property type="entry name" value="Two-component osmosensing histidine kinase"/>
    <property type="match status" value="1"/>
</dbReference>
<dbReference type="InterPro" id="IPR011006">
    <property type="entry name" value="CheY-like_superfamily"/>
</dbReference>
<keyword evidence="8" id="KW-0902">Two-component regulatory system</keyword>
<feature type="modified residue" description="4-aspartylphosphate" evidence="11">
    <location>
        <position position="622"/>
    </location>
</feature>
<dbReference type="Pfam" id="PF00512">
    <property type="entry name" value="HisKA"/>
    <property type="match status" value="1"/>
</dbReference>
<comment type="catalytic activity">
    <reaction evidence="1">
        <text>ATP + protein L-histidine = ADP + protein N-phospho-L-histidine.</text>
        <dbReference type="EC" id="2.7.13.3"/>
    </reaction>
</comment>
<evidence type="ECO:0000256" key="3">
    <source>
        <dbReference type="ARBA" id="ARBA00022553"/>
    </source>
</evidence>
<dbReference type="RefSeq" id="WP_163300545.1">
    <property type="nucleotide sequence ID" value="NZ_JAAGRQ010000005.1"/>
</dbReference>
<reference evidence="17 18" key="1">
    <citation type="submission" date="2020-02" db="EMBL/GenBank/DDBJ databases">
        <title>Comparative genomics of sulfur disproportionating microorganisms.</title>
        <authorList>
            <person name="Ward L.M."/>
            <person name="Bertran E."/>
            <person name="Johnston D.T."/>
        </authorList>
    </citation>
    <scope>NUCLEOTIDE SEQUENCE [LARGE SCALE GENOMIC DNA]</scope>
    <source>
        <strain evidence="17 18">DSM 3696</strain>
    </source>
</reference>
<feature type="domain" description="PAS" evidence="15">
    <location>
        <begin position="190"/>
        <end position="235"/>
    </location>
</feature>
<dbReference type="SUPFAM" id="SSF55785">
    <property type="entry name" value="PYP-like sensor domain (PAS domain)"/>
    <property type="match status" value="2"/>
</dbReference>
<evidence type="ECO:0000256" key="1">
    <source>
        <dbReference type="ARBA" id="ARBA00000085"/>
    </source>
</evidence>
<dbReference type="InterPro" id="IPR003594">
    <property type="entry name" value="HATPase_dom"/>
</dbReference>
<feature type="region of interest" description="Disordered" evidence="12">
    <location>
        <begin position="1"/>
        <end position="60"/>
    </location>
</feature>
<dbReference type="Pfam" id="PF02518">
    <property type="entry name" value="HATPase_c"/>
    <property type="match status" value="1"/>
</dbReference>
<evidence type="ECO:0000256" key="2">
    <source>
        <dbReference type="ARBA" id="ARBA00012438"/>
    </source>
</evidence>
<dbReference type="FunFam" id="3.30.565.10:FF:000010">
    <property type="entry name" value="Sensor histidine kinase RcsC"/>
    <property type="match status" value="1"/>
</dbReference>
<feature type="domain" description="PAC" evidence="16">
    <location>
        <begin position="253"/>
        <end position="305"/>
    </location>
</feature>
<keyword evidence="5" id="KW-0547">Nucleotide-binding</keyword>
<dbReference type="SUPFAM" id="SSF47384">
    <property type="entry name" value="Homodimeric domain of signal transducing histidine kinase"/>
    <property type="match status" value="1"/>
</dbReference>
<evidence type="ECO:0000259" key="16">
    <source>
        <dbReference type="PROSITE" id="PS50113"/>
    </source>
</evidence>
<feature type="compositionally biased region" description="Low complexity" evidence="12">
    <location>
        <begin position="17"/>
        <end position="60"/>
    </location>
</feature>
<evidence type="ECO:0000256" key="5">
    <source>
        <dbReference type="ARBA" id="ARBA00022741"/>
    </source>
</evidence>
<protein>
    <recommendedName>
        <fullName evidence="10">Sensory/regulatory protein RpfC</fullName>
        <ecNumber evidence="2">2.7.13.3</ecNumber>
    </recommendedName>
</protein>
<dbReference type="GO" id="GO:0005524">
    <property type="term" value="F:ATP binding"/>
    <property type="evidence" value="ECO:0007669"/>
    <property type="project" value="UniProtKB-KW"/>
</dbReference>
<dbReference type="SMART" id="SM00387">
    <property type="entry name" value="HATPase_c"/>
    <property type="match status" value="1"/>
</dbReference>
<evidence type="ECO:0000259" key="15">
    <source>
        <dbReference type="PROSITE" id="PS50112"/>
    </source>
</evidence>
<evidence type="ECO:0000256" key="12">
    <source>
        <dbReference type="SAM" id="MobiDB-lite"/>
    </source>
</evidence>
<evidence type="ECO:0000313" key="17">
    <source>
        <dbReference type="EMBL" id="NDY55489.1"/>
    </source>
</evidence>
<accession>A0A7K3NJU4</accession>
<dbReference type="GO" id="GO:0000155">
    <property type="term" value="F:phosphorelay sensor kinase activity"/>
    <property type="evidence" value="ECO:0007669"/>
    <property type="project" value="InterPro"/>
</dbReference>
<dbReference type="EC" id="2.7.13.3" evidence="2"/>
<dbReference type="PROSITE" id="PS50110">
    <property type="entry name" value="RESPONSE_REGULATORY"/>
    <property type="match status" value="1"/>
</dbReference>
<dbReference type="SMART" id="SM00448">
    <property type="entry name" value="REC"/>
    <property type="match status" value="1"/>
</dbReference>
<keyword evidence="4" id="KW-0808">Transferase</keyword>
<dbReference type="PANTHER" id="PTHR43047">
    <property type="entry name" value="TWO-COMPONENT HISTIDINE PROTEIN KINASE"/>
    <property type="match status" value="1"/>
</dbReference>
<evidence type="ECO:0000256" key="7">
    <source>
        <dbReference type="ARBA" id="ARBA00022840"/>
    </source>
</evidence>
<dbReference type="SUPFAM" id="SSF55874">
    <property type="entry name" value="ATPase domain of HSP90 chaperone/DNA topoisomerase II/histidine kinase"/>
    <property type="match status" value="1"/>
</dbReference>
<feature type="domain" description="Histidine kinase" evidence="13">
    <location>
        <begin position="316"/>
        <end position="535"/>
    </location>
</feature>
<sequence>MKRRDKDRPETLDRDQPSSSSPGHAHEAAAAAAGSSALPPSVTPVAPDSPDSPDAQPSRSAAERLARLTSMLEALDERIAYVDAQGIVREINRRFLDFLGLPAEAVLDRDMSVLGLDTADCQTSAFFELFQKGALTTPTAVNQRLGAADVAIRIQPVLGAGKGEGGFFGVIVSVIDVTPLVEARRSVERERAFLEQVLTIAGAAICIVNQDGLVTTINDEFTAITGYTREQALGRPRDELLSDGGETPLPALPKHQGRIRTATGQTLTIMRSAAPLRDSRGEPVGAIESFVDISEIVQARAKAEQASRMKSMFLANMSHEIRTPLNALIGIPQLLAQTALTPEQHEYVETMQATGDALLAIVNDILDISKIEAGRMEIMTGPVDVARLLADAVQLLAPQATAKGLAIDFHVDPDLPLVLETDAHRLRQILLNLLSNAVKFTDTGQVSLAARRAPGRGRVRFQVTDTGPGIPDASAPHVFEPFYQADGSVTRRHGGTGLGLSISKRLAMLLGAPGLFLATAPGRGSVFYFDLPLCTPSPAARAESPWSAPEPGEPDMPTPRPEFSRLRALVAEDNDFNRFLLEKILNKLGVTDIVFAADGEGAVETVLEQAATNRPLDVLFLDLRMPGLDGASVARRLRRAKITVPIAALTAQAMEEDARLCREAGMDYFFAKPYRIPDLEKVLTAVAAGKGGTAP</sequence>
<dbReference type="PROSITE" id="PS50113">
    <property type="entry name" value="PAC"/>
    <property type="match status" value="1"/>
</dbReference>
<dbReference type="Gene3D" id="3.30.450.20">
    <property type="entry name" value="PAS domain"/>
    <property type="match status" value="2"/>
</dbReference>
<feature type="domain" description="PAS" evidence="15">
    <location>
        <begin position="64"/>
        <end position="111"/>
    </location>
</feature>
<dbReference type="GO" id="GO:0009927">
    <property type="term" value="F:histidine phosphotransfer kinase activity"/>
    <property type="evidence" value="ECO:0007669"/>
    <property type="project" value="TreeGrafter"/>
</dbReference>
<dbReference type="Gene3D" id="1.10.287.130">
    <property type="match status" value="1"/>
</dbReference>
<dbReference type="InterPro" id="IPR003661">
    <property type="entry name" value="HisK_dim/P_dom"/>
</dbReference>
<dbReference type="InterPro" id="IPR000700">
    <property type="entry name" value="PAS-assoc_C"/>
</dbReference>
<dbReference type="InterPro" id="IPR004358">
    <property type="entry name" value="Sig_transdc_His_kin-like_C"/>
</dbReference>
<feature type="domain" description="Response regulatory" evidence="14">
    <location>
        <begin position="567"/>
        <end position="687"/>
    </location>
</feature>
<keyword evidence="7" id="KW-0067">ATP-binding</keyword>
<dbReference type="EMBL" id="JAAGRQ010000005">
    <property type="protein sequence ID" value="NDY55489.1"/>
    <property type="molecule type" value="Genomic_DNA"/>
</dbReference>
<dbReference type="Gene3D" id="3.30.565.10">
    <property type="entry name" value="Histidine kinase-like ATPase, C-terminal domain"/>
    <property type="match status" value="1"/>
</dbReference>
<keyword evidence="6" id="KW-0418">Kinase</keyword>